<evidence type="ECO:0000313" key="3">
    <source>
        <dbReference type="Proteomes" id="UP001152888"/>
    </source>
</evidence>
<protein>
    <submittedName>
        <fullName evidence="2">Uncharacterized protein</fullName>
    </submittedName>
</protein>
<dbReference type="GO" id="GO:0044877">
    <property type="term" value="F:protein-containing complex binding"/>
    <property type="evidence" value="ECO:0007669"/>
    <property type="project" value="TreeGrafter"/>
</dbReference>
<gene>
    <name evidence="2" type="ORF">ACAOBT_LOCUS9423</name>
</gene>
<proteinExistence type="predicted"/>
<dbReference type="InterPro" id="IPR050866">
    <property type="entry name" value="CNG_cation_channel"/>
</dbReference>
<feature type="compositionally biased region" description="Polar residues" evidence="1">
    <location>
        <begin position="97"/>
        <end position="112"/>
    </location>
</feature>
<dbReference type="GO" id="GO:0017071">
    <property type="term" value="C:intracellular cyclic nucleotide activated cation channel complex"/>
    <property type="evidence" value="ECO:0007669"/>
    <property type="project" value="TreeGrafter"/>
</dbReference>
<dbReference type="PANTHER" id="PTHR45638:SF1">
    <property type="entry name" value="CYCLIC NUCLEOTIDE-GATED ION CHANNEL SUBUNIT B, ISOFORM A"/>
    <property type="match status" value="1"/>
</dbReference>
<keyword evidence="3" id="KW-1185">Reference proteome</keyword>
<dbReference type="GO" id="GO:0005222">
    <property type="term" value="F:intracellularly cAMP-activated cation channel activity"/>
    <property type="evidence" value="ECO:0007669"/>
    <property type="project" value="TreeGrafter"/>
</dbReference>
<comment type="caution">
    <text evidence="2">The sequence shown here is derived from an EMBL/GenBank/DDBJ whole genome shotgun (WGS) entry which is preliminary data.</text>
</comment>
<dbReference type="Proteomes" id="UP001152888">
    <property type="component" value="Unassembled WGS sequence"/>
</dbReference>
<name>A0A9P0KD12_ACAOB</name>
<dbReference type="PANTHER" id="PTHR45638">
    <property type="entry name" value="CYCLIC NUCLEOTIDE-GATED CATION CHANNEL SUBUNIT A"/>
    <property type="match status" value="1"/>
</dbReference>
<dbReference type="GO" id="GO:0030553">
    <property type="term" value="F:cGMP binding"/>
    <property type="evidence" value="ECO:0007669"/>
    <property type="project" value="TreeGrafter"/>
</dbReference>
<dbReference type="GO" id="GO:0005223">
    <property type="term" value="F:intracellularly cGMP-activated cation channel activity"/>
    <property type="evidence" value="ECO:0007669"/>
    <property type="project" value="TreeGrafter"/>
</dbReference>
<reference evidence="2" key="1">
    <citation type="submission" date="2022-03" db="EMBL/GenBank/DDBJ databases">
        <authorList>
            <person name="Sayadi A."/>
        </authorList>
    </citation>
    <scope>NUCLEOTIDE SEQUENCE</scope>
</reference>
<evidence type="ECO:0000313" key="2">
    <source>
        <dbReference type="EMBL" id="CAH1971457.1"/>
    </source>
</evidence>
<dbReference type="GO" id="GO:0005886">
    <property type="term" value="C:plasma membrane"/>
    <property type="evidence" value="ECO:0007669"/>
    <property type="project" value="TreeGrafter"/>
</dbReference>
<dbReference type="SUPFAM" id="SSF81324">
    <property type="entry name" value="Voltage-gated potassium channels"/>
    <property type="match status" value="1"/>
</dbReference>
<dbReference type="EMBL" id="CAKOFQ010006786">
    <property type="protein sequence ID" value="CAH1971457.1"/>
    <property type="molecule type" value="Genomic_DNA"/>
</dbReference>
<feature type="region of interest" description="Disordered" evidence="1">
    <location>
        <begin position="93"/>
        <end position="120"/>
    </location>
</feature>
<sequence length="291" mass="33738">MVFPEKLLLDQVQSKSSENSLKNWCSEKNTSNMCQVIEAPNGNRMDNPEDDFQEGRFKNNTNFEEANRKFIQDRIRHLVDAFSTRAEAVKEVIKSPATPSSAVSQETLDQDQPPSPKPKLSISFANKYDVTPKASLEELDHPYTFCDSGVIDPNEKFYIVWMSIASISVLYNGWVILLRSTFPYQTPQNRAVWMTFDYVADTIYFADMIFIQPRIQYLQDGFWVTDRTLLRNRYMKSVSSIWYRYFLWMCCTSSSILKQCCSDFRDFSKLILSRNSAASWTSFCQILTSSD</sequence>
<accession>A0A9P0KD12</accession>
<organism evidence="2 3">
    <name type="scientific">Acanthoscelides obtectus</name>
    <name type="common">Bean weevil</name>
    <name type="synonym">Bruchus obtectus</name>
    <dbReference type="NCBI Taxonomy" id="200917"/>
    <lineage>
        <taxon>Eukaryota</taxon>
        <taxon>Metazoa</taxon>
        <taxon>Ecdysozoa</taxon>
        <taxon>Arthropoda</taxon>
        <taxon>Hexapoda</taxon>
        <taxon>Insecta</taxon>
        <taxon>Pterygota</taxon>
        <taxon>Neoptera</taxon>
        <taxon>Endopterygota</taxon>
        <taxon>Coleoptera</taxon>
        <taxon>Polyphaga</taxon>
        <taxon>Cucujiformia</taxon>
        <taxon>Chrysomeloidea</taxon>
        <taxon>Chrysomelidae</taxon>
        <taxon>Bruchinae</taxon>
        <taxon>Bruchini</taxon>
        <taxon>Acanthoscelides</taxon>
    </lineage>
</organism>
<evidence type="ECO:0000256" key="1">
    <source>
        <dbReference type="SAM" id="MobiDB-lite"/>
    </source>
</evidence>
<dbReference type="OrthoDB" id="6773511at2759"/>
<dbReference type="AlphaFoldDB" id="A0A9P0KD12"/>